<dbReference type="Pfam" id="PF13374">
    <property type="entry name" value="TPR_10"/>
    <property type="match status" value="3"/>
</dbReference>
<dbReference type="Pfam" id="PF13424">
    <property type="entry name" value="TPR_12"/>
    <property type="match status" value="2"/>
</dbReference>
<dbReference type="Proteomes" id="UP000325787">
    <property type="component" value="Chromosome"/>
</dbReference>
<protein>
    <submittedName>
        <fullName evidence="2">Tetratricopeptide repeat protein</fullName>
    </submittedName>
</protein>
<name>A0A5Q0H8I7_SACSY</name>
<dbReference type="PANTHER" id="PTHR46082">
    <property type="entry name" value="ATP/GTP-BINDING PROTEIN-RELATED"/>
    <property type="match status" value="1"/>
</dbReference>
<dbReference type="InterPro" id="IPR053137">
    <property type="entry name" value="NLR-like"/>
</dbReference>
<dbReference type="EMBL" id="CP034550">
    <property type="protein sequence ID" value="QFZ21972.1"/>
    <property type="molecule type" value="Genomic_DNA"/>
</dbReference>
<feature type="region of interest" description="Disordered" evidence="1">
    <location>
        <begin position="31"/>
        <end position="94"/>
    </location>
</feature>
<feature type="compositionally biased region" description="Low complexity" evidence="1">
    <location>
        <begin position="79"/>
        <end position="94"/>
    </location>
</feature>
<gene>
    <name evidence="2" type="ORF">EKG83_35250</name>
</gene>
<dbReference type="NCBIfam" id="NF040586">
    <property type="entry name" value="FxSxx_TPR"/>
    <property type="match status" value="1"/>
</dbReference>
<dbReference type="Gene3D" id="1.25.40.10">
    <property type="entry name" value="Tetratricopeptide repeat domain"/>
    <property type="match status" value="2"/>
</dbReference>
<sequence length="1343" mass="145331">MTGPPPPGSGRLTVRELRDALWLARLVVAGGSAGRPDVGGRPAPGAHPVAPPDEAHPAGPVEPRPPEERVPAPPTGVRPTTDATAAATTPLPAVPVLPERARIARALRPLDRTAPSPWRRELDEEATARHAAQDGLWMPAWRPEPAHPFDLVLVVDTSPSMAIWQHTAREFAELLRRQGAFRDVRHHRVDFSPADPAELRVRPEGPTATPVPWSRLADPTGRRVVLVFTDGVGGAWRSGAAGHVLHRWGRVMPVAVVQALDRRLWSWSALGTSRFQLSAPFPGAPNRLLRATPLDPDLTASREPGTVVPVLALSPDWMAAWARLVSQPGAAPVEVTATAVRPFRREPAPEPAPGPEPTPRERVLRFRTVASVTAFRLAGLLAAAPLDLASMKLVQRVAVPGSGLTALAEVLLGDLLVRLPKGGGPVEYDFRPGVREELLAGLHRADTVRVVRLLGDHAGPSDTALHDYARAVDAPDEVGLPEPSAANAPHLRVQEAVFRALSGPYLARANRLAVLLGRGRVAHAPPRRRAVPEHRPDVLGPMPLRNPDFVGREDLLEAVRALLTGTPGPVVLHGAGGMGKSQAALEYLYRHAPEYQVVWWVPAEHQAQVRAALVELAGRLDLPTGSSVSGLLRALGEGRPHARWLLVFDNAGAPGELLPFLPSGGHVIVTSGDPAWSGHARPVRVDRFSRAESVALLRGHDPDLSRADADALADALADLPLAVEQAAVWRSRTGMGTAEYLELLAANRAELLAAGVAGDYPLPVAAAWHVPLVRLAREHPVALELLRLCAFFGAEPVPLRLFRGVRAAPVSPELVAALEDPVALARATREISRYGLAKIDHRDQTVRMHPLAQAVLTSRLDAGEQDRSRHVVHLLLAHNDPGDPYRVEDWPRYARLLPHVVQCRAVECLDGLVRRMLINSVRYLVEVGDFGGAAELAGQSTTAWRSAMGRADLPTLDMARLHGIGLRRLGRADEARSLNESTYAELRAQVGDDHEAVIDMLDVLAADRRRAGRLAEELRLREEVLARALRVLGPDDPETLRYANNLASSLRGTGRFAEALELDEDTARRRTEILGADHLSTLRSLTALAMDLRECGHHDDALDLLDDTLARQRGLLGDDHPHTLGTMRNLAVTRCRAGDHAGARLLAEECLTRYRRRHGELHLDTSTSMVSLSVALRHLGDLRTARELAERGHRQFARTSGPEHPFTLVAATSLAVAERLLGDLDRARERNAGAAEVLHRTLGPDHPYALVTATNLASDLAAAGEHGAAADLDADTRRRSERVLGPGHPATLAVTLNLARDLRALGEHAASARLHREVRAALGEEHPAPRSERVDCDTDTMQM</sequence>
<proteinExistence type="predicted"/>
<evidence type="ECO:0000313" key="3">
    <source>
        <dbReference type="Proteomes" id="UP000325787"/>
    </source>
</evidence>
<dbReference type="OrthoDB" id="3885120at2"/>
<reference evidence="3" key="1">
    <citation type="journal article" date="2021" name="Curr. Microbiol.">
        <title>Complete genome of nocamycin-producing strain Saccharothrix syringae NRRL B-16468 reveals the biosynthetic potential for secondary metabolites.</title>
        <authorList>
            <person name="Mo X."/>
            <person name="Yang S."/>
        </authorList>
    </citation>
    <scope>NUCLEOTIDE SEQUENCE [LARGE SCALE GENOMIC DNA]</scope>
    <source>
        <strain evidence="3">ATCC 51364 / DSM 43886 / JCM 6844 / KCTC 9398 / NBRC 14523 / NRRL B-16468 / INA 2240</strain>
    </source>
</reference>
<evidence type="ECO:0000256" key="1">
    <source>
        <dbReference type="SAM" id="MobiDB-lite"/>
    </source>
</evidence>
<dbReference type="SUPFAM" id="SSF52540">
    <property type="entry name" value="P-loop containing nucleoside triphosphate hydrolases"/>
    <property type="match status" value="1"/>
</dbReference>
<keyword evidence="3" id="KW-1185">Reference proteome</keyword>
<dbReference type="InterPro" id="IPR047738">
    <property type="entry name" value="SAV_2336-like_N"/>
</dbReference>
<accession>A0A5Q0H8I7</accession>
<dbReference type="NCBIfam" id="NF041121">
    <property type="entry name" value="SAV_2336_NTERM"/>
    <property type="match status" value="1"/>
</dbReference>
<dbReference type="InterPro" id="IPR011990">
    <property type="entry name" value="TPR-like_helical_dom_sf"/>
</dbReference>
<dbReference type="PANTHER" id="PTHR46082:SF6">
    <property type="entry name" value="AAA+ ATPASE DOMAIN-CONTAINING PROTEIN-RELATED"/>
    <property type="match status" value="1"/>
</dbReference>
<organism evidence="2 3">
    <name type="scientific">Saccharothrix syringae</name>
    <name type="common">Nocardiopsis syringae</name>
    <dbReference type="NCBI Taxonomy" id="103733"/>
    <lineage>
        <taxon>Bacteria</taxon>
        <taxon>Bacillati</taxon>
        <taxon>Actinomycetota</taxon>
        <taxon>Actinomycetes</taxon>
        <taxon>Pseudonocardiales</taxon>
        <taxon>Pseudonocardiaceae</taxon>
        <taxon>Saccharothrix</taxon>
    </lineage>
</organism>
<evidence type="ECO:0000313" key="2">
    <source>
        <dbReference type="EMBL" id="QFZ21972.1"/>
    </source>
</evidence>
<dbReference type="InterPro" id="IPR027417">
    <property type="entry name" value="P-loop_NTPase"/>
</dbReference>
<dbReference type="Gene3D" id="3.40.50.300">
    <property type="entry name" value="P-loop containing nucleotide triphosphate hydrolases"/>
    <property type="match status" value="1"/>
</dbReference>
<dbReference type="SUPFAM" id="SSF48452">
    <property type="entry name" value="TPR-like"/>
    <property type="match status" value="3"/>
</dbReference>
<feature type="compositionally biased region" description="Basic and acidic residues" evidence="1">
    <location>
        <begin position="1324"/>
        <end position="1336"/>
    </location>
</feature>
<dbReference type="KEGG" id="ssyi:EKG83_35250"/>
<dbReference type="RefSeq" id="WP_033433374.1">
    <property type="nucleotide sequence ID" value="NZ_CP034550.1"/>
</dbReference>
<feature type="region of interest" description="Disordered" evidence="1">
    <location>
        <begin position="1324"/>
        <end position="1343"/>
    </location>
</feature>